<dbReference type="EMBL" id="FR872619">
    <property type="protein sequence ID" value="CCB90514.1"/>
    <property type="molecule type" value="Genomic_DNA"/>
</dbReference>
<reference evidence="1" key="1">
    <citation type="submission" date="2011-05" db="EMBL/GenBank/DDBJ databases">
        <title>Unity in variety -- the pan-genome of the Chlamydiae.</title>
        <authorList>
            <person name="Collingro A."/>
            <person name="Tischler P."/>
            <person name="Weinmaier T."/>
            <person name="Penz T."/>
            <person name="Heinz E."/>
            <person name="Brunham R.C."/>
            <person name="Read T.D."/>
            <person name="Bavoil P.M."/>
            <person name="Sachse K."/>
            <person name="Kahane S."/>
            <person name="Friedman M.G."/>
            <person name="Rattei T."/>
            <person name="Myers G.S.A."/>
            <person name="Horn M."/>
        </authorList>
    </citation>
    <scope>NUCLEOTIDE SEQUENCE</scope>
    <source>
        <strain evidence="1">2032/99</strain>
    </source>
</reference>
<evidence type="ECO:0000313" key="1">
    <source>
        <dbReference type="EMBL" id="CCB90514.1"/>
    </source>
</evidence>
<gene>
    <name evidence="1" type="ORF">WCH_DC19040</name>
</gene>
<accession>F8LAK4</accession>
<proteinExistence type="predicted"/>
<name>F8LAK4_9BACT</name>
<sequence>MKVKITKKVKELQYPGKISIIGARFTALWKL</sequence>
<protein>
    <submittedName>
        <fullName evidence="1">Uncharacterized protein</fullName>
    </submittedName>
</protein>
<dbReference type="AlphaFoldDB" id="F8LAK4"/>
<organism evidence="1">
    <name type="scientific">Waddlia chondrophila 2032/99</name>
    <dbReference type="NCBI Taxonomy" id="765953"/>
    <lineage>
        <taxon>Bacteria</taxon>
        <taxon>Pseudomonadati</taxon>
        <taxon>Chlamydiota</taxon>
        <taxon>Chlamydiia</taxon>
        <taxon>Parachlamydiales</taxon>
        <taxon>Waddliaceae</taxon>
        <taxon>Waddlia</taxon>
    </lineage>
</organism>